<proteinExistence type="predicted"/>
<protein>
    <submittedName>
        <fullName evidence="2">DUF58 domain-containing protein</fullName>
    </submittedName>
</protein>
<gene>
    <name evidence="2" type="ORF">ACFQPE_06865</name>
</gene>
<dbReference type="GeneID" id="79316840"/>
<dbReference type="InterPro" id="IPR002881">
    <property type="entry name" value="DUF58"/>
</dbReference>
<dbReference type="PANTHER" id="PTHR33608">
    <property type="entry name" value="BLL2464 PROTEIN"/>
    <property type="match status" value="1"/>
</dbReference>
<dbReference type="PANTHER" id="PTHR33608:SF6">
    <property type="entry name" value="BLL2464 PROTEIN"/>
    <property type="match status" value="1"/>
</dbReference>
<comment type="caution">
    <text evidence="2">The sequence shown here is derived from an EMBL/GenBank/DDBJ whole genome shotgun (WGS) entry which is preliminary data.</text>
</comment>
<dbReference type="Proteomes" id="UP001596547">
    <property type="component" value="Unassembled WGS sequence"/>
</dbReference>
<keyword evidence="3" id="KW-1185">Reference proteome</keyword>
<dbReference type="RefSeq" id="WP_276304215.1">
    <property type="nucleotide sequence ID" value="NZ_CP119992.1"/>
</dbReference>
<dbReference type="AlphaFoldDB" id="A0ABD6A8L2"/>
<organism evidence="2 3">
    <name type="scientific">Halomarina halobia</name>
    <dbReference type="NCBI Taxonomy" id="3033386"/>
    <lineage>
        <taxon>Archaea</taxon>
        <taxon>Methanobacteriati</taxon>
        <taxon>Methanobacteriota</taxon>
        <taxon>Stenosarchaea group</taxon>
        <taxon>Halobacteria</taxon>
        <taxon>Halobacteriales</taxon>
        <taxon>Natronomonadaceae</taxon>
        <taxon>Halomarina</taxon>
    </lineage>
</organism>
<dbReference type="EMBL" id="JBHTBF010000002">
    <property type="protein sequence ID" value="MFC7316520.1"/>
    <property type="molecule type" value="Genomic_DNA"/>
</dbReference>
<accession>A0ABD6A8L2</accession>
<dbReference type="Pfam" id="PF01882">
    <property type="entry name" value="DUF58"/>
    <property type="match status" value="1"/>
</dbReference>
<evidence type="ECO:0000313" key="2">
    <source>
        <dbReference type="EMBL" id="MFC7316520.1"/>
    </source>
</evidence>
<name>A0ABD6A8L2_9EURY</name>
<evidence type="ECO:0000313" key="3">
    <source>
        <dbReference type="Proteomes" id="UP001596547"/>
    </source>
</evidence>
<evidence type="ECO:0000259" key="1">
    <source>
        <dbReference type="Pfam" id="PF01882"/>
    </source>
</evidence>
<feature type="domain" description="DUF58" evidence="1">
    <location>
        <begin position="199"/>
        <end position="326"/>
    </location>
</feature>
<sequence length="467" mass="49921">MEFTRRYWAAVALAAVLAAFAVVSGRVWPLVVGVLICAWAIAQQVAFVLAVGRLDDALTVEQSIDADVVTDAPVTVSLAARTDRETRLDVRVEADPPVTADADPDRDVRLPSGTTEAETAFDVAFPVAGRATFDAPTVTATGSAGLFRTSFAHGEPVTVEVGSRTPEEIHVGRGSADVGVAYGEHPGLRFSAGTEPAGVRGYVPGDAARRIDWKATARLHQLQVREFESETTLSTVLLFDHGSSTGEGLAGETKLDYLRAVAHSIVDYAVRADDPVGCYTVDDRGITSRLSPGTRREYVETIERRLDELTAAGDGSSTATAVRPLSARRVPVLDGAFGRTIEAYLSSGVVETADRPLVAAAGTLRSRLGGGRVFVLTDDADRSAVLDTVRSLVGGGIEVVVVLAPTVLFGRRTMDRIDATYREYVEFERFRRELDRLHDVTAFEVAPGDRLRTVLSAAPSRRGGARA</sequence>
<reference evidence="2 3" key="1">
    <citation type="journal article" date="2019" name="Int. J. Syst. Evol. Microbiol.">
        <title>The Global Catalogue of Microorganisms (GCM) 10K type strain sequencing project: providing services to taxonomists for standard genome sequencing and annotation.</title>
        <authorList>
            <consortium name="The Broad Institute Genomics Platform"/>
            <consortium name="The Broad Institute Genome Sequencing Center for Infectious Disease"/>
            <person name="Wu L."/>
            <person name="Ma J."/>
        </authorList>
    </citation>
    <scope>NUCLEOTIDE SEQUENCE [LARGE SCALE GENOMIC DNA]</scope>
    <source>
        <strain evidence="2 3">PSR21</strain>
    </source>
</reference>